<dbReference type="PANTHER" id="PTHR30582:SF2">
    <property type="entry name" value="L,D-TRANSPEPTIDASE YCIB-RELATED"/>
    <property type="match status" value="1"/>
</dbReference>
<keyword evidence="8" id="KW-0732">Signal</keyword>
<dbReference type="SUPFAM" id="SSF141523">
    <property type="entry name" value="L,D-transpeptidase catalytic domain-like"/>
    <property type="match status" value="1"/>
</dbReference>
<evidence type="ECO:0000256" key="4">
    <source>
        <dbReference type="ARBA" id="ARBA00022960"/>
    </source>
</evidence>
<dbReference type="EMBL" id="JAYGJQ010000002">
    <property type="protein sequence ID" value="MEA9357955.1"/>
    <property type="molecule type" value="Genomic_DNA"/>
</dbReference>
<protein>
    <submittedName>
        <fullName evidence="10">L,D-transpeptidase</fullName>
        <ecNumber evidence="10">2.-.-.-</ecNumber>
    </submittedName>
</protein>
<dbReference type="InterPro" id="IPR005490">
    <property type="entry name" value="LD_TPept_cat_dom"/>
</dbReference>
<gene>
    <name evidence="10" type="ORF">SHI21_17115</name>
</gene>
<feature type="signal peptide" evidence="8">
    <location>
        <begin position="1"/>
        <end position="18"/>
    </location>
</feature>
<dbReference type="GO" id="GO:0016740">
    <property type="term" value="F:transferase activity"/>
    <property type="evidence" value="ECO:0007669"/>
    <property type="project" value="UniProtKB-KW"/>
</dbReference>
<feature type="active site" description="Proton donor/acceptor" evidence="7">
    <location>
        <position position="149"/>
    </location>
</feature>
<feature type="domain" description="L,D-TPase catalytic" evidence="9">
    <location>
        <begin position="71"/>
        <end position="195"/>
    </location>
</feature>
<evidence type="ECO:0000256" key="5">
    <source>
        <dbReference type="ARBA" id="ARBA00022984"/>
    </source>
</evidence>
<proteinExistence type="inferred from homology"/>
<comment type="caution">
    <text evidence="10">The sequence shown here is derived from an EMBL/GenBank/DDBJ whole genome shotgun (WGS) entry which is preliminary data.</text>
</comment>
<dbReference type="CDD" id="cd16913">
    <property type="entry name" value="YkuD_like"/>
    <property type="match status" value="1"/>
</dbReference>
<keyword evidence="3 10" id="KW-0808">Transferase</keyword>
<keyword evidence="6 7" id="KW-0961">Cell wall biogenesis/degradation</keyword>
<dbReference type="PANTHER" id="PTHR30582">
    <property type="entry name" value="L,D-TRANSPEPTIDASE"/>
    <property type="match status" value="1"/>
</dbReference>
<evidence type="ECO:0000256" key="6">
    <source>
        <dbReference type="ARBA" id="ARBA00023316"/>
    </source>
</evidence>
<organism evidence="10 11">
    <name type="scientific">Bacteriovorax antarcticus</name>
    <dbReference type="NCBI Taxonomy" id="3088717"/>
    <lineage>
        <taxon>Bacteria</taxon>
        <taxon>Pseudomonadati</taxon>
        <taxon>Bdellovibrionota</taxon>
        <taxon>Bacteriovoracia</taxon>
        <taxon>Bacteriovoracales</taxon>
        <taxon>Bacteriovoracaceae</taxon>
        <taxon>Bacteriovorax</taxon>
    </lineage>
</organism>
<dbReference type="InterPro" id="IPR038063">
    <property type="entry name" value="Transpep_catalytic_dom"/>
</dbReference>
<comment type="pathway">
    <text evidence="1 7">Cell wall biogenesis; peptidoglycan biosynthesis.</text>
</comment>
<feature type="active site" description="Nucleophile" evidence="7">
    <location>
        <position position="167"/>
    </location>
</feature>
<dbReference type="EC" id="2.-.-.-" evidence="10"/>
<dbReference type="InterPro" id="IPR050979">
    <property type="entry name" value="LD-transpeptidase"/>
</dbReference>
<reference evidence="10 11" key="1">
    <citation type="submission" date="2023-11" db="EMBL/GenBank/DDBJ databases">
        <title>A Novel Polar Bacteriovorax (B. antarcticus) Isolated from the Biocrust in Antarctica.</title>
        <authorList>
            <person name="Mun W."/>
            <person name="Choi S.Y."/>
            <person name="Mitchell R.J."/>
        </authorList>
    </citation>
    <scope>NUCLEOTIDE SEQUENCE [LARGE SCALE GENOMIC DNA]</scope>
    <source>
        <strain evidence="10 11">PP10</strain>
    </source>
</reference>
<comment type="similarity">
    <text evidence="2">Belongs to the YkuD family.</text>
</comment>
<dbReference type="PROSITE" id="PS52029">
    <property type="entry name" value="LD_TPASE"/>
    <property type="match status" value="1"/>
</dbReference>
<dbReference type="Proteomes" id="UP001302274">
    <property type="component" value="Unassembled WGS sequence"/>
</dbReference>
<keyword evidence="11" id="KW-1185">Reference proteome</keyword>
<evidence type="ECO:0000256" key="8">
    <source>
        <dbReference type="SAM" id="SignalP"/>
    </source>
</evidence>
<dbReference type="Pfam" id="PF03734">
    <property type="entry name" value="YkuD"/>
    <property type="match status" value="1"/>
</dbReference>
<evidence type="ECO:0000259" key="9">
    <source>
        <dbReference type="PROSITE" id="PS52029"/>
    </source>
</evidence>
<sequence length="195" mass="22167">MKNLFILVLATFQLNAFAAFQENLLDDLDPRSPDIEERLQEFDEAYFKMTGKSPFVESTEKGDCYRNACPIWARVNLAEQFMYIYIDGELKYLWLTSTGKPGYRTPYLDENPNGRIYDRYTSTAYPGGDYNGLGNMPYAVFIRGGYAIHGTGQSNWPNLGKTASHGCIRLHPDNAFIFNRFVRAVGVAQAWVSVE</sequence>
<dbReference type="RefSeq" id="WP_323578154.1">
    <property type="nucleotide sequence ID" value="NZ_JAYGJQ010000002.1"/>
</dbReference>
<feature type="chain" id="PRO_5046747579" evidence="8">
    <location>
        <begin position="19"/>
        <end position="195"/>
    </location>
</feature>
<evidence type="ECO:0000256" key="2">
    <source>
        <dbReference type="ARBA" id="ARBA00005992"/>
    </source>
</evidence>
<name>A0ABU5VY09_9BACT</name>
<evidence type="ECO:0000313" key="10">
    <source>
        <dbReference type="EMBL" id="MEA9357955.1"/>
    </source>
</evidence>
<dbReference type="Gene3D" id="2.40.440.10">
    <property type="entry name" value="L,D-transpeptidase catalytic domain-like"/>
    <property type="match status" value="1"/>
</dbReference>
<keyword evidence="5 7" id="KW-0573">Peptidoglycan synthesis</keyword>
<keyword evidence="4 7" id="KW-0133">Cell shape</keyword>
<evidence type="ECO:0000313" key="11">
    <source>
        <dbReference type="Proteomes" id="UP001302274"/>
    </source>
</evidence>
<evidence type="ECO:0000256" key="1">
    <source>
        <dbReference type="ARBA" id="ARBA00004752"/>
    </source>
</evidence>
<accession>A0ABU5VY09</accession>
<evidence type="ECO:0000256" key="3">
    <source>
        <dbReference type="ARBA" id="ARBA00022679"/>
    </source>
</evidence>
<evidence type="ECO:0000256" key="7">
    <source>
        <dbReference type="PROSITE-ProRule" id="PRU01373"/>
    </source>
</evidence>